<feature type="compositionally biased region" description="Pro residues" evidence="8">
    <location>
        <begin position="588"/>
        <end position="601"/>
    </location>
</feature>
<dbReference type="InterPro" id="IPR001791">
    <property type="entry name" value="Laminin_G"/>
</dbReference>
<evidence type="ECO:0000256" key="6">
    <source>
        <dbReference type="ARBA" id="ARBA00023119"/>
    </source>
</evidence>
<dbReference type="InterPro" id="IPR008160">
    <property type="entry name" value="Collagen"/>
</dbReference>
<feature type="region of interest" description="Disordered" evidence="8">
    <location>
        <begin position="231"/>
        <end position="399"/>
    </location>
</feature>
<evidence type="ECO:0000256" key="5">
    <source>
        <dbReference type="ARBA" id="ARBA00022737"/>
    </source>
</evidence>
<dbReference type="SMART" id="SM00210">
    <property type="entry name" value="TSPN"/>
    <property type="match status" value="1"/>
</dbReference>
<dbReference type="Pfam" id="PF02210">
    <property type="entry name" value="Laminin_G_2"/>
    <property type="match status" value="1"/>
</dbReference>
<evidence type="ECO:0000256" key="2">
    <source>
        <dbReference type="ARBA" id="ARBA00022525"/>
    </source>
</evidence>
<proteinExistence type="predicted"/>
<organism evidence="10 11">
    <name type="scientific">Neopipo cinnamomea</name>
    <dbReference type="NCBI Taxonomy" id="456388"/>
    <lineage>
        <taxon>Eukaryota</taxon>
        <taxon>Metazoa</taxon>
        <taxon>Chordata</taxon>
        <taxon>Craniata</taxon>
        <taxon>Vertebrata</taxon>
        <taxon>Euteleostomi</taxon>
        <taxon>Archelosauria</taxon>
        <taxon>Archosauria</taxon>
        <taxon>Dinosauria</taxon>
        <taxon>Saurischia</taxon>
        <taxon>Theropoda</taxon>
        <taxon>Coelurosauria</taxon>
        <taxon>Aves</taxon>
        <taxon>Neognathae</taxon>
        <taxon>Neoaves</taxon>
        <taxon>Telluraves</taxon>
        <taxon>Australaves</taxon>
        <taxon>Passeriformes</taxon>
        <taxon>Tyrannidae</taxon>
        <taxon>Neopipo</taxon>
    </lineage>
</organism>
<evidence type="ECO:0000313" key="11">
    <source>
        <dbReference type="Proteomes" id="UP000556200"/>
    </source>
</evidence>
<dbReference type="InterPro" id="IPR013320">
    <property type="entry name" value="ConA-like_dom_sf"/>
</dbReference>
<dbReference type="FunFam" id="2.60.120.200:FF:000085">
    <property type="entry name" value="collagen alpha-1(XXVII) chain isoform X1"/>
    <property type="match status" value="1"/>
</dbReference>
<evidence type="ECO:0000256" key="3">
    <source>
        <dbReference type="ARBA" id="ARBA00022530"/>
    </source>
</evidence>
<dbReference type="EMBL" id="VYZA01000018">
    <property type="protein sequence ID" value="NWQ60143.1"/>
    <property type="molecule type" value="Genomic_DNA"/>
</dbReference>
<feature type="compositionally biased region" description="Basic and acidic residues" evidence="8">
    <location>
        <begin position="327"/>
        <end position="337"/>
    </location>
</feature>
<dbReference type="Pfam" id="PF01391">
    <property type="entry name" value="Collagen"/>
    <property type="match status" value="1"/>
</dbReference>
<feature type="non-terminal residue" evidence="10">
    <location>
        <position position="1"/>
    </location>
</feature>
<feature type="region of interest" description="Disordered" evidence="8">
    <location>
        <begin position="573"/>
        <end position="622"/>
    </location>
</feature>
<keyword evidence="6" id="KW-0176">Collagen</keyword>
<dbReference type="AlphaFoldDB" id="A0A7K4QGC5"/>
<feature type="compositionally biased region" description="Polar residues" evidence="8">
    <location>
        <begin position="290"/>
        <end position="302"/>
    </location>
</feature>
<evidence type="ECO:0000313" key="10">
    <source>
        <dbReference type="EMBL" id="NWQ60143.1"/>
    </source>
</evidence>
<dbReference type="InterPro" id="IPR048287">
    <property type="entry name" value="TSPN-like_N"/>
</dbReference>
<feature type="domain" description="Thrombospondin-like N-terminal" evidence="9">
    <location>
        <begin position="9"/>
        <end position="167"/>
    </location>
</feature>
<keyword evidence="5" id="KW-0677">Repeat</keyword>
<name>A0A7K4QGC5_9TYRA</name>
<keyword evidence="3" id="KW-0272">Extracellular matrix</keyword>
<keyword evidence="4" id="KW-0732">Signal</keyword>
<gene>
    <name evidence="10" type="primary">Col27a1</name>
    <name evidence="10" type="ORF">NEOCIN_R09086</name>
</gene>
<comment type="subcellular location">
    <subcellularLocation>
        <location evidence="1">Secreted</location>
        <location evidence="1">Extracellular space</location>
        <location evidence="1">Extracellular matrix</location>
    </subcellularLocation>
</comment>
<evidence type="ECO:0000256" key="7">
    <source>
        <dbReference type="ARBA" id="ARBA00023180"/>
    </source>
</evidence>
<sequence>GWSSSRAVPQGVIPFKSGVIFTQRARVEAPLSTILPAGSSTDLLLVLSLCSHRINNAFLFAVKSKKKKLQLGVQFVPGKIIVYVGHKRSVYFDYNVHDGQWHNMAIDIRGQTVTLYTSCGKRRVHADLHLKKDEALDPHGSFLFGKISQHSVQFEGAICQFDIYPSAKAAHHYCKYLKKQCRQADTYRPNLPPLIPLLPRDPSASPSTPQRVELSLQGLKNLTTAAPSLEFGRVTAPPKTRGSGATTITSVSTPPSPPRLTTKATKVTVAPSVPSSTETQPPSRSLPWGTGTTLRVTRPTPSTRREKTPLPTSKKATPTSQSPVTARRKESKQETKKKINQKPTVEPSTAPSTVKPTRRVTDNTTSSVHLVTLKPTPQNPRHGPVPKKYVPSPTRKVDPLTSTKPPLGFCLPSLCSTWQGQGASQHLAVWWLADRHLLLSMSQSLTSGVGLHPSFVSSWALIQPHPPLAASPDARFSPCFSVALPRQSQLSDVGLLSENWSWVTWRHMQRPEEKRVSRKVQSMSHPVQPPRNRVRIWKVALQCILSHHCLCSSSCPQPLPPWLASNLYGPPGLPGLPGPPGKRGSRGPPGPHGNPGSPGPPGLKGDVGLPGLTGFPGPPGRK</sequence>
<keyword evidence="7" id="KW-0325">Glycoprotein</keyword>
<evidence type="ECO:0000259" key="9">
    <source>
        <dbReference type="SMART" id="SM00210"/>
    </source>
</evidence>
<evidence type="ECO:0000256" key="1">
    <source>
        <dbReference type="ARBA" id="ARBA00004498"/>
    </source>
</evidence>
<dbReference type="Proteomes" id="UP000556200">
    <property type="component" value="Unassembled WGS sequence"/>
</dbReference>
<comment type="caution">
    <text evidence="10">The sequence shown here is derived from an EMBL/GenBank/DDBJ whole genome shotgun (WGS) entry which is preliminary data.</text>
</comment>
<feature type="compositionally biased region" description="Polar residues" evidence="8">
    <location>
        <begin position="310"/>
        <end position="324"/>
    </location>
</feature>
<feature type="compositionally biased region" description="Polar residues" evidence="8">
    <location>
        <begin position="341"/>
        <end position="355"/>
    </location>
</feature>
<evidence type="ECO:0000256" key="8">
    <source>
        <dbReference type="SAM" id="MobiDB-lite"/>
    </source>
</evidence>
<keyword evidence="11" id="KW-1185">Reference proteome</keyword>
<evidence type="ECO:0000256" key="4">
    <source>
        <dbReference type="ARBA" id="ARBA00022729"/>
    </source>
</evidence>
<dbReference type="SUPFAM" id="SSF49899">
    <property type="entry name" value="Concanavalin A-like lectins/glucanases"/>
    <property type="match status" value="1"/>
</dbReference>
<dbReference type="Gene3D" id="2.60.120.200">
    <property type="match status" value="1"/>
</dbReference>
<dbReference type="GO" id="GO:0005581">
    <property type="term" value="C:collagen trimer"/>
    <property type="evidence" value="ECO:0007669"/>
    <property type="project" value="UniProtKB-KW"/>
</dbReference>
<feature type="non-terminal residue" evidence="10">
    <location>
        <position position="622"/>
    </location>
</feature>
<keyword evidence="2" id="KW-0964">Secreted</keyword>
<reference evidence="10 11" key="1">
    <citation type="submission" date="2019-09" db="EMBL/GenBank/DDBJ databases">
        <title>Bird 10,000 Genomes (B10K) Project - Family phase.</title>
        <authorList>
            <person name="Zhang G."/>
        </authorList>
    </citation>
    <scope>NUCLEOTIDE SEQUENCE [LARGE SCALE GENOMIC DNA]</scope>
    <source>
        <strain evidence="10">B10K-DU-004-15</strain>
        <tissue evidence="10">Mixed tissue sample</tissue>
    </source>
</reference>
<accession>A0A7K4QGC5</accession>
<protein>
    <submittedName>
        <fullName evidence="10">CORA1 protein</fullName>
    </submittedName>
</protein>
<feature type="compositionally biased region" description="Polar residues" evidence="8">
    <location>
        <begin position="273"/>
        <end position="283"/>
    </location>
</feature>